<reference evidence="1" key="2">
    <citation type="journal article" date="2015" name="Fish Shellfish Immunol.">
        <title>Early steps in the European eel (Anguilla anguilla)-Vibrio vulnificus interaction in the gills: Role of the RtxA13 toxin.</title>
        <authorList>
            <person name="Callol A."/>
            <person name="Pajuelo D."/>
            <person name="Ebbesson L."/>
            <person name="Teles M."/>
            <person name="MacKenzie S."/>
            <person name="Amaro C."/>
        </authorList>
    </citation>
    <scope>NUCLEOTIDE SEQUENCE</scope>
</reference>
<dbReference type="EMBL" id="GBXM01065325">
    <property type="protein sequence ID" value="JAH43252.1"/>
    <property type="molecule type" value="Transcribed_RNA"/>
</dbReference>
<protein>
    <submittedName>
        <fullName evidence="1">Uncharacterized protein</fullName>
    </submittedName>
</protein>
<proteinExistence type="predicted"/>
<name>A0A0E9SPU5_ANGAN</name>
<evidence type="ECO:0000313" key="1">
    <source>
        <dbReference type="EMBL" id="JAH43252.1"/>
    </source>
</evidence>
<accession>A0A0E9SPU5</accession>
<reference evidence="1" key="1">
    <citation type="submission" date="2014-11" db="EMBL/GenBank/DDBJ databases">
        <authorList>
            <person name="Amaro Gonzalez C."/>
        </authorList>
    </citation>
    <scope>NUCLEOTIDE SEQUENCE</scope>
</reference>
<organism evidence="1">
    <name type="scientific">Anguilla anguilla</name>
    <name type="common">European freshwater eel</name>
    <name type="synonym">Muraena anguilla</name>
    <dbReference type="NCBI Taxonomy" id="7936"/>
    <lineage>
        <taxon>Eukaryota</taxon>
        <taxon>Metazoa</taxon>
        <taxon>Chordata</taxon>
        <taxon>Craniata</taxon>
        <taxon>Vertebrata</taxon>
        <taxon>Euteleostomi</taxon>
        <taxon>Actinopterygii</taxon>
        <taxon>Neopterygii</taxon>
        <taxon>Teleostei</taxon>
        <taxon>Anguilliformes</taxon>
        <taxon>Anguillidae</taxon>
        <taxon>Anguilla</taxon>
    </lineage>
</organism>
<sequence>MENLGAVLQ</sequence>